<dbReference type="InterPro" id="IPR013780">
    <property type="entry name" value="Glyco_hydro_b"/>
</dbReference>
<keyword evidence="1" id="KW-0378">Hydrolase</keyword>
<dbReference type="EMBL" id="JAVRHR010000001">
    <property type="protein sequence ID" value="MDT0606618.1"/>
    <property type="molecule type" value="Genomic_DNA"/>
</dbReference>
<organism evidence="3 4">
    <name type="scientific">Croceitalea rosinachiae</name>
    <dbReference type="NCBI Taxonomy" id="3075596"/>
    <lineage>
        <taxon>Bacteria</taxon>
        <taxon>Pseudomonadati</taxon>
        <taxon>Bacteroidota</taxon>
        <taxon>Flavobacteriia</taxon>
        <taxon>Flavobacteriales</taxon>
        <taxon>Flavobacteriaceae</taxon>
        <taxon>Croceitalea</taxon>
    </lineage>
</organism>
<dbReference type="PANTHER" id="PTHR10357">
    <property type="entry name" value="ALPHA-AMYLASE FAMILY MEMBER"/>
    <property type="match status" value="1"/>
</dbReference>
<dbReference type="SUPFAM" id="SSF51445">
    <property type="entry name" value="(Trans)glycosidases"/>
    <property type="match status" value="1"/>
</dbReference>
<reference evidence="3 4" key="1">
    <citation type="submission" date="2023-09" db="EMBL/GenBank/DDBJ databases">
        <authorList>
            <person name="Rey-Velasco X."/>
        </authorList>
    </citation>
    <scope>NUCLEOTIDE SEQUENCE [LARGE SCALE GENOMIC DNA]</scope>
    <source>
        <strain evidence="3 4">F388</strain>
    </source>
</reference>
<dbReference type="SUPFAM" id="SSF51011">
    <property type="entry name" value="Glycosyl hydrolase domain"/>
    <property type="match status" value="1"/>
</dbReference>
<gene>
    <name evidence="3" type="ORF">RM706_06235</name>
</gene>
<comment type="caution">
    <text evidence="3">The sequence shown here is derived from an EMBL/GenBank/DDBJ whole genome shotgun (WGS) entry which is preliminary data.</text>
</comment>
<dbReference type="SMART" id="SM00642">
    <property type="entry name" value="Aamy"/>
    <property type="match status" value="1"/>
</dbReference>
<dbReference type="NCBIfam" id="NF008183">
    <property type="entry name" value="PRK10933.1"/>
    <property type="match status" value="1"/>
</dbReference>
<feature type="domain" description="Glycosyl hydrolase family 13 catalytic" evidence="2">
    <location>
        <begin position="13"/>
        <end position="417"/>
    </location>
</feature>
<dbReference type="RefSeq" id="WP_311350169.1">
    <property type="nucleotide sequence ID" value="NZ_JAVRHR010000001.1"/>
</dbReference>
<dbReference type="InterPro" id="IPR006047">
    <property type="entry name" value="GH13_cat_dom"/>
</dbReference>
<protein>
    <submittedName>
        <fullName evidence="3">Alpha-glucosidase</fullName>
    </submittedName>
</protein>
<proteinExistence type="predicted"/>
<evidence type="ECO:0000313" key="3">
    <source>
        <dbReference type="EMBL" id="MDT0606618.1"/>
    </source>
</evidence>
<evidence type="ECO:0000259" key="2">
    <source>
        <dbReference type="SMART" id="SM00642"/>
    </source>
</evidence>
<dbReference type="Proteomes" id="UP001255246">
    <property type="component" value="Unassembled WGS sequence"/>
</dbReference>
<keyword evidence="4" id="KW-1185">Reference proteome</keyword>
<dbReference type="Gene3D" id="3.20.20.80">
    <property type="entry name" value="Glycosidases"/>
    <property type="match status" value="1"/>
</dbReference>
<dbReference type="CDD" id="cd11333">
    <property type="entry name" value="AmyAc_SI_OligoGlu_DGase"/>
    <property type="match status" value="1"/>
</dbReference>
<accession>A0ABU3A9Q5</accession>
<sequence length="552" mass="64550">MKKTWWKESVVYQIYPRSFKDTTGNGIGDIHGIIEKLDHIKSLGVDVIWLCPVYESPNDDNGYDISHYRKISDDFGGQEAFDELLEKTHQKGLKLVMDLVANHTSDEHYWFTESKKSKSNPYRDYYIWKDGQNDGPPNNWESFFNGSTWEYDSTTDQYYLHYFTKKQPDLNWENPKVRKEIFDVVEYWFKKGVDGFRMDVISLISKPDGYPNSEHEKFQETIINYYANGPKIHQYLHEMNQEVLSKYDIMTVGEGPGIDLANGPLYVDASREELNMVFHFDHMFIDCGVGGKYDPIPIDFKTFKTVFNNWDKALKNKGWGSIFLGSHDFSRMVSRFGNDQEYRKPSAKLLATLLLTLRGTVYVYQGDEIGMTNVAYDSIEDYNDVETLNAWKAAEEEGQDMEEFLHIVHIQSRDNARTPMQWSSDANAGFTEGIPWLKTNPNHKNINVATQENDPNSILNYYRDMIAFRKANKTFVYGDYECLDLDNPSIYAYRRWDKANEFLVLHNFSDKKIHWGYDLNEDNYKVLKSNMAQGQQANFELEAWQTKILKRI</sequence>
<dbReference type="PANTHER" id="PTHR10357:SF184">
    <property type="entry name" value="OLIGO-1,6-GLUCOSIDASE 1"/>
    <property type="match status" value="1"/>
</dbReference>
<evidence type="ECO:0000256" key="1">
    <source>
        <dbReference type="ARBA" id="ARBA00022801"/>
    </source>
</evidence>
<dbReference type="InterPro" id="IPR045857">
    <property type="entry name" value="O16G_dom_2"/>
</dbReference>
<dbReference type="Pfam" id="PF00128">
    <property type="entry name" value="Alpha-amylase"/>
    <property type="match status" value="1"/>
</dbReference>
<name>A0ABU3A9Q5_9FLAO</name>
<evidence type="ECO:0000313" key="4">
    <source>
        <dbReference type="Proteomes" id="UP001255246"/>
    </source>
</evidence>
<dbReference type="Gene3D" id="3.90.400.10">
    <property type="entry name" value="Oligo-1,6-glucosidase, Domain 2"/>
    <property type="match status" value="1"/>
</dbReference>
<dbReference type="InterPro" id="IPR017853">
    <property type="entry name" value="GH"/>
</dbReference>
<dbReference type="Gene3D" id="2.60.40.1180">
    <property type="entry name" value="Golgi alpha-mannosidase II"/>
    <property type="match status" value="1"/>
</dbReference>